<reference evidence="11" key="3">
    <citation type="submission" date="2021-06" db="EMBL/GenBank/DDBJ databases">
        <title>Genomic Description and Analysis of Intracellular Bacteria, Candidatus Berkiella cookevillensis and Candidatus Berkiella aquae.</title>
        <authorList>
            <person name="Kidane D.T."/>
            <person name="Mehari Y.T."/>
            <person name="Rice F.C."/>
            <person name="Arivett B.A."/>
            <person name="Farone A.L."/>
            <person name="Berk S.G."/>
            <person name="Farone M.B."/>
        </authorList>
    </citation>
    <scope>NUCLEOTIDE SEQUENCE</scope>
    <source>
        <strain evidence="11">HT99</strain>
    </source>
</reference>
<keyword evidence="3 6" id="KW-0731">Sigma factor</keyword>
<dbReference type="GO" id="GO:0003677">
    <property type="term" value="F:DNA binding"/>
    <property type="evidence" value="ECO:0007669"/>
    <property type="project" value="UniProtKB-UniRule"/>
</dbReference>
<feature type="short sequence motif" description="Interaction with polymerase core subunit RpoC" evidence="6">
    <location>
        <begin position="109"/>
        <end position="112"/>
    </location>
</feature>
<dbReference type="InterPro" id="IPR007627">
    <property type="entry name" value="RNA_pol_sigma70_r2"/>
</dbReference>
<dbReference type="PANTHER" id="PTHR30603:SF67">
    <property type="entry name" value="RNA POLYMERASE SIGMA FACTOR RPOS"/>
    <property type="match status" value="1"/>
</dbReference>
<feature type="DNA-binding region" description="H-T-H motif" evidence="6">
    <location>
        <begin position="279"/>
        <end position="298"/>
    </location>
</feature>
<dbReference type="Pfam" id="PF04542">
    <property type="entry name" value="Sigma70_r2"/>
    <property type="match status" value="1"/>
</dbReference>
<dbReference type="CDD" id="cd06171">
    <property type="entry name" value="Sigma70_r4"/>
    <property type="match status" value="1"/>
</dbReference>
<feature type="region of interest" description="Sigma-70 factor domain-2" evidence="6">
    <location>
        <begin position="85"/>
        <end position="155"/>
    </location>
</feature>
<evidence type="ECO:0000256" key="6">
    <source>
        <dbReference type="HAMAP-Rule" id="MF_00959"/>
    </source>
</evidence>
<dbReference type="AlphaFoldDB" id="A0A0Q9YKB3"/>
<dbReference type="SUPFAM" id="SSF88946">
    <property type="entry name" value="Sigma2 domain of RNA polymerase sigma factors"/>
    <property type="match status" value="1"/>
</dbReference>
<dbReference type="NCBIfam" id="NF004207">
    <property type="entry name" value="PRK05657.1"/>
    <property type="match status" value="1"/>
</dbReference>
<dbReference type="Pfam" id="PF04539">
    <property type="entry name" value="Sigma70_r3"/>
    <property type="match status" value="1"/>
</dbReference>
<dbReference type="Pfam" id="PF04545">
    <property type="entry name" value="Sigma70_r4"/>
    <property type="match status" value="1"/>
</dbReference>
<reference evidence="10" key="1">
    <citation type="submission" date="2015-09" db="EMBL/GenBank/DDBJ databases">
        <title>Draft Genome Sequences of Two Novel Amoeba-resistant Intranuclear Bacteria, Candidatus Berkiella cookevillensis and Candidatus Berkiella aquae.</title>
        <authorList>
            <person name="Mehari Y.T."/>
            <person name="Arivett B.A."/>
            <person name="Farone A.L."/>
            <person name="Gunderson J.H."/>
            <person name="Farone M.B."/>
        </authorList>
    </citation>
    <scope>NUCLEOTIDE SEQUENCE [LARGE SCALE GENOMIC DNA]</scope>
    <source>
        <strain evidence="10">HT99</strain>
    </source>
</reference>
<dbReference type="Proteomes" id="UP000051497">
    <property type="component" value="Unassembled WGS sequence"/>
</dbReference>
<evidence type="ECO:0000313" key="12">
    <source>
        <dbReference type="Proteomes" id="UP000051497"/>
    </source>
</evidence>
<evidence type="ECO:0000256" key="2">
    <source>
        <dbReference type="ARBA" id="ARBA00023015"/>
    </source>
</evidence>
<protein>
    <recommendedName>
        <fullName evidence="6">RNA polymerase sigma factor RpoS</fullName>
    </recommendedName>
    <alternativeName>
        <fullName evidence="6">Sigma S</fullName>
    </alternativeName>
    <alternativeName>
        <fullName evidence="6">Sigma-38</fullName>
    </alternativeName>
</protein>
<comment type="similarity">
    <text evidence="6">Belongs to the sigma-70 factor family. RpoS subfamily.</text>
</comment>
<dbReference type="InterPro" id="IPR050239">
    <property type="entry name" value="Sigma-70_RNA_pol_init_factors"/>
</dbReference>
<dbReference type="InterPro" id="IPR007624">
    <property type="entry name" value="RNA_pol_sigma70_r3"/>
</dbReference>
<dbReference type="InterPro" id="IPR007630">
    <property type="entry name" value="RNA_pol_sigma70_r4"/>
</dbReference>
<keyword evidence="4 6" id="KW-0238">DNA-binding</keyword>
<evidence type="ECO:0000259" key="8">
    <source>
        <dbReference type="PROSITE" id="PS00715"/>
    </source>
</evidence>
<proteinExistence type="inferred from homology"/>
<dbReference type="Gene3D" id="1.10.601.10">
    <property type="entry name" value="RNA Polymerase Primary Sigma Factor"/>
    <property type="match status" value="1"/>
</dbReference>
<evidence type="ECO:0000259" key="9">
    <source>
        <dbReference type="PROSITE" id="PS00716"/>
    </source>
</evidence>
<dbReference type="FunFam" id="1.10.601.10:FF:000001">
    <property type="entry name" value="RNA polymerase sigma factor SigA"/>
    <property type="match status" value="1"/>
</dbReference>
<dbReference type="NCBIfam" id="TIGR02937">
    <property type="entry name" value="sigma70-ECF"/>
    <property type="match status" value="1"/>
</dbReference>
<feature type="region of interest" description="Disordered" evidence="7">
    <location>
        <begin position="20"/>
        <end position="41"/>
    </location>
</feature>
<dbReference type="InterPro" id="IPR009042">
    <property type="entry name" value="RNA_pol_sigma70_r1_2"/>
</dbReference>
<feature type="domain" description="RNA polymerase sigma-70" evidence="9">
    <location>
        <begin position="278"/>
        <end position="304"/>
    </location>
</feature>
<keyword evidence="12" id="KW-1185">Reference proteome</keyword>
<keyword evidence="5 6" id="KW-0804">Transcription</keyword>
<keyword evidence="2 6" id="KW-0805">Transcription regulation</keyword>
<comment type="subcellular location">
    <subcellularLocation>
        <location evidence="6">Cytoplasm</location>
    </subcellularLocation>
</comment>
<comment type="caution">
    <text evidence="10">The sequence shown here is derived from an EMBL/GenBank/DDBJ whole genome shotgun (WGS) entry which is preliminary data.</text>
</comment>
<dbReference type="PATRIC" id="fig|1590043.3.peg.1702"/>
<dbReference type="InterPro" id="IPR012761">
    <property type="entry name" value="RNA_pol_sigma_RpoS"/>
</dbReference>
<dbReference type="Gene3D" id="1.10.10.10">
    <property type="entry name" value="Winged helix-like DNA-binding domain superfamily/Winged helix DNA-binding domain"/>
    <property type="match status" value="2"/>
</dbReference>
<dbReference type="EMBL" id="LKAJ02000001">
    <property type="protein sequence ID" value="MCS5711222.1"/>
    <property type="molecule type" value="Genomic_DNA"/>
</dbReference>
<dbReference type="PROSITE" id="PS00716">
    <property type="entry name" value="SIGMA70_2"/>
    <property type="match status" value="1"/>
</dbReference>
<organism evidence="10">
    <name type="scientific">Candidatus Berkiella aquae</name>
    <dbReference type="NCBI Taxonomy" id="295108"/>
    <lineage>
        <taxon>Bacteria</taxon>
        <taxon>Pseudomonadati</taxon>
        <taxon>Pseudomonadota</taxon>
        <taxon>Gammaproteobacteria</taxon>
        <taxon>Candidatus Berkiellales</taxon>
        <taxon>Candidatus Berkiellaceae</taxon>
        <taxon>Candidatus Berkiella</taxon>
    </lineage>
</organism>
<dbReference type="PANTHER" id="PTHR30603">
    <property type="entry name" value="RNA POLYMERASE SIGMA FACTOR RPO"/>
    <property type="match status" value="1"/>
</dbReference>
<dbReference type="InterPro" id="IPR013324">
    <property type="entry name" value="RNA_pol_sigma_r3/r4-like"/>
</dbReference>
<feature type="region of interest" description="Sigma-70 factor domain-3" evidence="6">
    <location>
        <begin position="165"/>
        <end position="240"/>
    </location>
</feature>
<comment type="subunit">
    <text evidence="6">Interacts with the RNA polymerase core enzyme.</text>
</comment>
<name>A0A0Q9YKB3_9GAMM</name>
<reference evidence="11" key="2">
    <citation type="journal article" date="2016" name="Genome Announc.">
        <title>Draft Genome Sequences of Two Novel Amoeba-Resistant Intranuclear Bacteria, 'Candidatus Berkiella cookevillensis' and 'Candidatus Berkiella aquae'.</title>
        <authorList>
            <person name="Mehari Y.T."/>
            <person name="Arivett B.A."/>
            <person name="Farone A.L."/>
            <person name="Gunderson J.H."/>
            <person name="Farone M.B."/>
        </authorList>
    </citation>
    <scope>NUCLEOTIDE SEQUENCE</scope>
    <source>
        <strain evidence="11">HT99</strain>
    </source>
</reference>
<evidence type="ECO:0000256" key="4">
    <source>
        <dbReference type="ARBA" id="ARBA00023125"/>
    </source>
</evidence>
<dbReference type="PRINTS" id="PR00046">
    <property type="entry name" value="SIGMA70FCT"/>
</dbReference>
<dbReference type="STRING" id="295108.HT99x_01666"/>
<dbReference type="RefSeq" id="WP_075066295.1">
    <property type="nucleotide sequence ID" value="NZ_LKAJ02000001.1"/>
</dbReference>
<evidence type="ECO:0000256" key="7">
    <source>
        <dbReference type="SAM" id="MobiDB-lite"/>
    </source>
</evidence>
<evidence type="ECO:0000313" key="11">
    <source>
        <dbReference type="EMBL" id="MCS5711222.1"/>
    </source>
</evidence>
<dbReference type="NCBIfam" id="TIGR02394">
    <property type="entry name" value="rpoS_proteo"/>
    <property type="match status" value="1"/>
</dbReference>
<gene>
    <name evidence="10" type="primary">rpoS_3</name>
    <name evidence="6 11" type="synonym">rpoS</name>
    <name evidence="11" type="ORF">HT99x_007235</name>
    <name evidence="10" type="ORF">HT99x_01666</name>
</gene>
<evidence type="ECO:0000313" key="10">
    <source>
        <dbReference type="EMBL" id="KRG21110.1"/>
    </source>
</evidence>
<sequence>MYDKWNFGAKTNLKARALQSKAVEENASNEQPESTEQPYEYQSEPVDLIEQYYKEIRKAPLLSKEEEIHYTRRLRQGDEAARQQMIKSNLRLVVKIAKRYIKSGIPILDLIEEGNLGLMRAVEKFDPEKGFRFSTYGAWWIQQTIERAIMNQSRTVRVPIHVVKKVNACLRKGRELTKTLDHEATPSEIAMAMKRDPEEIENILALNEKTVSIDSPISDIFDKPLLETLTDQQEHDPLDNFATQDLQENVERWLGNLSPKLREVVIRRYGLQGHDATTLDQTGMEIGLTRERVRQLQAEALKQLKRLIEKDGENEQTLLN</sequence>
<dbReference type="GO" id="GO:0016987">
    <property type="term" value="F:sigma factor activity"/>
    <property type="evidence" value="ECO:0007669"/>
    <property type="project" value="UniProtKB-UniRule"/>
</dbReference>
<dbReference type="PROSITE" id="PS00715">
    <property type="entry name" value="SIGMA70_1"/>
    <property type="match status" value="1"/>
</dbReference>
<dbReference type="GO" id="GO:0006352">
    <property type="term" value="P:DNA-templated transcription initiation"/>
    <property type="evidence" value="ECO:0007669"/>
    <property type="project" value="UniProtKB-UniRule"/>
</dbReference>
<dbReference type="InterPro" id="IPR036388">
    <property type="entry name" value="WH-like_DNA-bd_sf"/>
</dbReference>
<dbReference type="OrthoDB" id="9809557at2"/>
<dbReference type="Pfam" id="PF00140">
    <property type="entry name" value="Sigma70_r1_2"/>
    <property type="match status" value="1"/>
</dbReference>
<feature type="compositionally biased region" description="Polar residues" evidence="7">
    <location>
        <begin position="26"/>
        <end position="37"/>
    </location>
</feature>
<dbReference type="EMBL" id="LKAJ01000006">
    <property type="protein sequence ID" value="KRG21110.1"/>
    <property type="molecule type" value="Genomic_DNA"/>
</dbReference>
<dbReference type="HAMAP" id="MF_00959">
    <property type="entry name" value="Sigma70_RpoS"/>
    <property type="match status" value="1"/>
</dbReference>
<evidence type="ECO:0000256" key="3">
    <source>
        <dbReference type="ARBA" id="ARBA00023082"/>
    </source>
</evidence>
<evidence type="ECO:0000256" key="5">
    <source>
        <dbReference type="ARBA" id="ARBA00023163"/>
    </source>
</evidence>
<accession>A0A0Q9YKB3</accession>
<feature type="domain" description="RNA polymerase sigma-70" evidence="8">
    <location>
        <begin position="109"/>
        <end position="122"/>
    </location>
</feature>
<dbReference type="GO" id="GO:0005737">
    <property type="term" value="C:cytoplasm"/>
    <property type="evidence" value="ECO:0007669"/>
    <property type="project" value="UniProtKB-SubCell"/>
</dbReference>
<feature type="region of interest" description="Sigma-70 factor domain-1" evidence="6">
    <location>
        <begin position="47"/>
        <end position="80"/>
    </location>
</feature>
<feature type="region of interest" description="Sigma-70 factor domain-4" evidence="6">
    <location>
        <begin position="253"/>
        <end position="306"/>
    </location>
</feature>
<dbReference type="InterPro" id="IPR014284">
    <property type="entry name" value="RNA_pol_sigma-70_dom"/>
</dbReference>
<dbReference type="InterPro" id="IPR000943">
    <property type="entry name" value="RNA_pol_sigma70"/>
</dbReference>
<keyword evidence="1 6" id="KW-0963">Cytoplasm</keyword>
<comment type="function">
    <text evidence="6">Sigma factors are initiation factors that promote the attachment of RNA polymerase to specific initiation sites and are then released. This sigma factor is the master transcriptional regulator of the stationary phase and the general stress response.</text>
</comment>
<dbReference type="InterPro" id="IPR013325">
    <property type="entry name" value="RNA_pol_sigma_r2"/>
</dbReference>
<dbReference type="SUPFAM" id="SSF88659">
    <property type="entry name" value="Sigma3 and sigma4 domains of RNA polymerase sigma factors"/>
    <property type="match status" value="2"/>
</dbReference>
<evidence type="ECO:0000256" key="1">
    <source>
        <dbReference type="ARBA" id="ARBA00022490"/>
    </source>
</evidence>